<reference evidence="5 6" key="1">
    <citation type="submission" date="2020-07" db="EMBL/GenBank/DDBJ databases">
        <title>non toxigenic Corynebacterium sp. nov from a clinical source.</title>
        <authorList>
            <person name="Bernier A.-M."/>
            <person name="Bernard K."/>
        </authorList>
    </citation>
    <scope>NUCLEOTIDE SEQUENCE [LARGE SCALE GENOMIC DNA]</scope>
    <source>
        <strain evidence="6">NML 93-0612</strain>
    </source>
</reference>
<evidence type="ECO:0000256" key="2">
    <source>
        <dbReference type="ARBA" id="ARBA00023125"/>
    </source>
</evidence>
<dbReference type="PROSITE" id="PS50949">
    <property type="entry name" value="HTH_GNTR"/>
    <property type="match status" value="1"/>
</dbReference>
<protein>
    <submittedName>
        <fullName evidence="5">GntR family transcriptional regulator</fullName>
    </submittedName>
</protein>
<organism evidence="5 6">
    <name type="scientific">Corynebacterium hindlerae</name>
    <dbReference type="NCBI Taxonomy" id="699041"/>
    <lineage>
        <taxon>Bacteria</taxon>
        <taxon>Bacillati</taxon>
        <taxon>Actinomycetota</taxon>
        <taxon>Actinomycetes</taxon>
        <taxon>Mycobacteriales</taxon>
        <taxon>Corynebacteriaceae</taxon>
        <taxon>Corynebacterium</taxon>
    </lineage>
</organism>
<dbReference type="InterPro" id="IPR036390">
    <property type="entry name" value="WH_DNA-bd_sf"/>
</dbReference>
<keyword evidence="6" id="KW-1185">Reference proteome</keyword>
<dbReference type="PANTHER" id="PTHR38445:SF9">
    <property type="entry name" value="HTH-TYPE TRANSCRIPTIONAL REPRESSOR YTRA"/>
    <property type="match status" value="1"/>
</dbReference>
<dbReference type="CDD" id="cd07377">
    <property type="entry name" value="WHTH_GntR"/>
    <property type="match status" value="1"/>
</dbReference>
<evidence type="ECO:0000313" key="6">
    <source>
        <dbReference type="Proteomes" id="UP000515570"/>
    </source>
</evidence>
<keyword evidence="1" id="KW-0805">Transcription regulation</keyword>
<dbReference type="InterPro" id="IPR000524">
    <property type="entry name" value="Tscrpt_reg_HTH_GntR"/>
</dbReference>
<dbReference type="Proteomes" id="UP000515570">
    <property type="component" value="Chromosome"/>
</dbReference>
<evidence type="ECO:0000313" key="5">
    <source>
        <dbReference type="EMBL" id="QMV85758.1"/>
    </source>
</evidence>
<dbReference type="Pfam" id="PF00392">
    <property type="entry name" value="GntR"/>
    <property type="match status" value="1"/>
</dbReference>
<accession>A0A7G5FGL7</accession>
<dbReference type="Gene3D" id="1.10.10.10">
    <property type="entry name" value="Winged helix-like DNA-binding domain superfamily/Winged helix DNA-binding domain"/>
    <property type="match status" value="1"/>
</dbReference>
<keyword evidence="2" id="KW-0238">DNA-binding</keyword>
<gene>
    <name evidence="5" type="ORF">HW450_03215</name>
</gene>
<evidence type="ECO:0000256" key="1">
    <source>
        <dbReference type="ARBA" id="ARBA00023015"/>
    </source>
</evidence>
<evidence type="ECO:0000256" key="3">
    <source>
        <dbReference type="ARBA" id="ARBA00023163"/>
    </source>
</evidence>
<dbReference type="RefSeq" id="WP_182386578.1">
    <property type="nucleotide sequence ID" value="NZ_CP059833.1"/>
</dbReference>
<sequence length="113" mass="12268">MVSLNTENPAPLYLQLRDSIVCEITAGRLKRGSKLGSVRSVAADFGINPATVKQSYDLLQEQGIVVTRGRQGTFVAVNSIDLLVQQLGILLDQGFSAAEIRSCLAQLEQEHAR</sequence>
<dbReference type="SMART" id="SM00345">
    <property type="entry name" value="HTH_GNTR"/>
    <property type="match status" value="1"/>
</dbReference>
<dbReference type="InterPro" id="IPR036388">
    <property type="entry name" value="WH-like_DNA-bd_sf"/>
</dbReference>
<name>A0A7G5FGL7_9CORY</name>
<dbReference type="SUPFAM" id="SSF46785">
    <property type="entry name" value="Winged helix' DNA-binding domain"/>
    <property type="match status" value="1"/>
</dbReference>
<dbReference type="AlphaFoldDB" id="A0A7G5FGL7"/>
<dbReference type="EMBL" id="CP059833">
    <property type="protein sequence ID" value="QMV85758.1"/>
    <property type="molecule type" value="Genomic_DNA"/>
</dbReference>
<proteinExistence type="predicted"/>
<feature type="domain" description="HTH gntR-type" evidence="4">
    <location>
        <begin position="10"/>
        <end position="78"/>
    </location>
</feature>
<keyword evidence="3" id="KW-0804">Transcription</keyword>
<dbReference type="GO" id="GO:0003700">
    <property type="term" value="F:DNA-binding transcription factor activity"/>
    <property type="evidence" value="ECO:0007669"/>
    <property type="project" value="InterPro"/>
</dbReference>
<dbReference type="GO" id="GO:0003677">
    <property type="term" value="F:DNA binding"/>
    <property type="evidence" value="ECO:0007669"/>
    <property type="project" value="UniProtKB-KW"/>
</dbReference>
<evidence type="ECO:0000259" key="4">
    <source>
        <dbReference type="PROSITE" id="PS50949"/>
    </source>
</evidence>
<dbReference type="PANTHER" id="PTHR38445">
    <property type="entry name" value="HTH-TYPE TRANSCRIPTIONAL REPRESSOR YTRA"/>
    <property type="match status" value="1"/>
</dbReference>